<dbReference type="NCBIfam" id="NF033545">
    <property type="entry name" value="transpos_IS630"/>
    <property type="match status" value="1"/>
</dbReference>
<dbReference type="Gene3D" id="1.10.10.10">
    <property type="entry name" value="Winged helix-like DNA-binding domain superfamily/Winged helix DNA-binding domain"/>
    <property type="match status" value="1"/>
</dbReference>
<dbReference type="EMBL" id="JAACJP010000039">
    <property type="protein sequence ID" value="KAF5373459.1"/>
    <property type="molecule type" value="Genomic_DNA"/>
</dbReference>
<dbReference type="GO" id="GO:0003676">
    <property type="term" value="F:nucleic acid binding"/>
    <property type="evidence" value="ECO:0007669"/>
    <property type="project" value="InterPro"/>
</dbReference>
<reference evidence="2 3" key="1">
    <citation type="journal article" date="2020" name="ISME J.">
        <title>Uncovering the hidden diversity of litter-decomposition mechanisms in mushroom-forming fungi.</title>
        <authorList>
            <person name="Floudas D."/>
            <person name="Bentzer J."/>
            <person name="Ahren D."/>
            <person name="Johansson T."/>
            <person name="Persson P."/>
            <person name="Tunlid A."/>
        </authorList>
    </citation>
    <scope>NUCLEOTIDE SEQUENCE [LARGE SCALE GENOMIC DNA]</scope>
    <source>
        <strain evidence="2 3">CBS 661.87</strain>
    </source>
</reference>
<dbReference type="OrthoDB" id="2266637at2759"/>
<gene>
    <name evidence="2" type="ORF">D9615_009436</name>
</gene>
<dbReference type="SUPFAM" id="SSF46689">
    <property type="entry name" value="Homeodomain-like"/>
    <property type="match status" value="1"/>
</dbReference>
<evidence type="ECO:0000313" key="2">
    <source>
        <dbReference type="EMBL" id="KAF5373459.1"/>
    </source>
</evidence>
<dbReference type="InterPro" id="IPR036397">
    <property type="entry name" value="RNaseH_sf"/>
</dbReference>
<dbReference type="InterPro" id="IPR038717">
    <property type="entry name" value="Tc1-like_DDE_dom"/>
</dbReference>
<dbReference type="PANTHER" id="PTHR46564">
    <property type="entry name" value="TRANSPOSASE"/>
    <property type="match status" value="1"/>
</dbReference>
<evidence type="ECO:0000259" key="1">
    <source>
        <dbReference type="Pfam" id="PF13358"/>
    </source>
</evidence>
<organism evidence="2 3">
    <name type="scientific">Tricholomella constricta</name>
    <dbReference type="NCBI Taxonomy" id="117010"/>
    <lineage>
        <taxon>Eukaryota</taxon>
        <taxon>Fungi</taxon>
        <taxon>Dikarya</taxon>
        <taxon>Basidiomycota</taxon>
        <taxon>Agaricomycotina</taxon>
        <taxon>Agaricomycetes</taxon>
        <taxon>Agaricomycetidae</taxon>
        <taxon>Agaricales</taxon>
        <taxon>Tricholomatineae</taxon>
        <taxon>Lyophyllaceae</taxon>
        <taxon>Tricholomella</taxon>
    </lineage>
</organism>
<evidence type="ECO:0000313" key="3">
    <source>
        <dbReference type="Proteomes" id="UP000565441"/>
    </source>
</evidence>
<dbReference type="Pfam" id="PF13358">
    <property type="entry name" value="DDE_3"/>
    <property type="match status" value="1"/>
</dbReference>
<keyword evidence="3" id="KW-1185">Reference proteome</keyword>
<dbReference type="Proteomes" id="UP000565441">
    <property type="component" value="Unassembled WGS sequence"/>
</dbReference>
<sequence>MARSKPFSEDLRWVLVHMRHIQGLSTDEIAKHTGLKTRTIFNVLKLHKDTGHVMPLKARTTSKTALTSHDLAYVEACIERAPDAYLDEVREQLEQASGTKVSLATVWRGLRKRGFTLKQLSKSAMERNEDKRLHYIYKMGSKYEPNQLVFVDESSFDRRTTYRGRAWALKGRRAYRKCFYIRGKRYSILPALSLDGVINCQIVEGSYNTETFTDFISGLLDQMQPFPAPNSVIVMDNCRIHKAPHIIEMIEERGMKVEFLPAYSPDYNPIELAFSSIKAYLRRHYPHFARSSASGADPADDADVYLMLYEAIFEAVSVSDSKGYFRHSGYL</sequence>
<dbReference type="Gene3D" id="3.30.420.10">
    <property type="entry name" value="Ribonuclease H-like superfamily/Ribonuclease H"/>
    <property type="match status" value="1"/>
</dbReference>
<dbReference type="InterPro" id="IPR009057">
    <property type="entry name" value="Homeodomain-like_sf"/>
</dbReference>
<accession>A0A8H5GYA2</accession>
<comment type="caution">
    <text evidence="2">The sequence shown here is derived from an EMBL/GenBank/DDBJ whole genome shotgun (WGS) entry which is preliminary data.</text>
</comment>
<feature type="domain" description="Tc1-like transposase DDE" evidence="1">
    <location>
        <begin position="147"/>
        <end position="284"/>
    </location>
</feature>
<dbReference type="InterPro" id="IPR036388">
    <property type="entry name" value="WH-like_DNA-bd_sf"/>
</dbReference>
<protein>
    <recommendedName>
        <fullName evidence="1">Tc1-like transposase DDE domain-containing protein</fullName>
    </recommendedName>
</protein>
<dbReference type="AlphaFoldDB" id="A0A8H5GYA2"/>
<name>A0A8H5GYA2_9AGAR</name>
<proteinExistence type="predicted"/>
<dbReference type="InterPro" id="IPR047655">
    <property type="entry name" value="Transpos_IS630-like"/>
</dbReference>
<dbReference type="PANTHER" id="PTHR46564:SF1">
    <property type="entry name" value="TRANSPOSASE"/>
    <property type="match status" value="1"/>
</dbReference>